<dbReference type="InterPro" id="IPR027417">
    <property type="entry name" value="P-loop_NTPase"/>
</dbReference>
<accession>A0A3R8LIQ8</accession>
<comment type="caution">
    <text evidence="2">The sequence shown here is derived from an EMBL/GenBank/DDBJ whole genome shotgun (WGS) entry which is preliminary data.</text>
</comment>
<reference evidence="2" key="1">
    <citation type="submission" date="2018-10" db="EMBL/GenBank/DDBJ databases">
        <title>Schaedlerella arabinophila gen. nov. sp. nov., isolated from the mouse intestinal tract and comparative analysis with the genome of the closely related altered Schaedler flora strain ASF502.</title>
        <authorList>
            <person name="Miyake S."/>
            <person name="Soh M."/>
            <person name="Seedorf H."/>
        </authorList>
    </citation>
    <scope>NUCLEOTIDE SEQUENCE [LARGE SCALE GENOMIC DNA]</scope>
    <source>
        <strain evidence="2">DSM 106076</strain>
    </source>
</reference>
<evidence type="ECO:0000313" key="2">
    <source>
        <dbReference type="EMBL" id="RRK34191.1"/>
    </source>
</evidence>
<sequence>MKIKVAVLDHDIEFMDRLAKIFQQKYADRISLSLFSNEDTLYEGLKTFHADIVLFDEFIQIKEACIPDGVTAGYFSAIPDVDEIGGMPAICRYQKAEMIYKMILGLYAENLSDVKLKKSKTEVQTVLFTSVQGGAGTSAAAAAYALSQAEKKKKLFYLCLQKFGNPELYFHGEGKLSFSDVIYSLKSRKGNLLIKLESAAQTDPSGVDFFSSCKNAYDMFELSDDEVRMLIQGLMQSAKYEEIVIDLSGEMTERMVMLMQDYADRIIYVSDGSTAGNQKFESFCETAGVMEQRQECEILSKTCLLYSRFSSKSSVRLEKTAVPVLGGIHRFEGIDGRKLAEKISDALRTVSIPL</sequence>
<dbReference type="Gene3D" id="3.40.50.10850">
    <property type="entry name" value="Ntrc-like two-domain protein"/>
    <property type="match status" value="1"/>
</dbReference>
<gene>
    <name evidence="2" type="ORF">EBB54_24805</name>
</gene>
<dbReference type="Pfam" id="PF21194">
    <property type="entry name" value="TadZ-like_ARD"/>
    <property type="match status" value="1"/>
</dbReference>
<keyword evidence="3" id="KW-1185">Reference proteome</keyword>
<dbReference type="SUPFAM" id="SSF52540">
    <property type="entry name" value="P-loop containing nucleoside triphosphate hydrolases"/>
    <property type="match status" value="1"/>
</dbReference>
<evidence type="ECO:0000259" key="1">
    <source>
        <dbReference type="Pfam" id="PF21194"/>
    </source>
</evidence>
<protein>
    <recommendedName>
        <fullName evidence="1">TadZ-like receiver domain-containing protein</fullName>
    </recommendedName>
</protein>
<dbReference type="Gene3D" id="3.40.50.300">
    <property type="entry name" value="P-loop containing nucleotide triphosphate hydrolases"/>
    <property type="match status" value="1"/>
</dbReference>
<dbReference type="EMBL" id="RHJS01000002">
    <property type="protein sequence ID" value="RRK34191.1"/>
    <property type="molecule type" value="Genomic_DNA"/>
</dbReference>
<dbReference type="AlphaFoldDB" id="A0A3R8LIQ8"/>
<feature type="domain" description="TadZ-like receiver" evidence="1">
    <location>
        <begin position="1"/>
        <end position="108"/>
    </location>
</feature>
<dbReference type="InterPro" id="IPR049086">
    <property type="entry name" value="TadZ-like_ARD"/>
</dbReference>
<name>A0A3R8LIQ8_9FIRM</name>
<dbReference type="RefSeq" id="WP_125129348.1">
    <property type="nucleotide sequence ID" value="NZ_RHJS01000002.1"/>
</dbReference>
<organism evidence="2 3">
    <name type="scientific">Schaedlerella arabinosiphila</name>
    <dbReference type="NCBI Taxonomy" id="2044587"/>
    <lineage>
        <taxon>Bacteria</taxon>
        <taxon>Bacillati</taxon>
        <taxon>Bacillota</taxon>
        <taxon>Clostridia</taxon>
        <taxon>Lachnospirales</taxon>
        <taxon>Lachnospiraceae</taxon>
        <taxon>Schaedlerella</taxon>
    </lineage>
</organism>
<dbReference type="Proteomes" id="UP000274920">
    <property type="component" value="Unassembled WGS sequence"/>
</dbReference>
<evidence type="ECO:0000313" key="3">
    <source>
        <dbReference type="Proteomes" id="UP000274920"/>
    </source>
</evidence>
<proteinExistence type="predicted"/>